<dbReference type="SMART" id="SM00389">
    <property type="entry name" value="HOX"/>
    <property type="match status" value="1"/>
</dbReference>
<dbReference type="EMBL" id="CAXKWB010006441">
    <property type="protein sequence ID" value="CAL4082825.1"/>
    <property type="molecule type" value="Genomic_DNA"/>
</dbReference>
<dbReference type="InterPro" id="IPR001356">
    <property type="entry name" value="HD"/>
</dbReference>
<dbReference type="Proteomes" id="UP001497623">
    <property type="component" value="Unassembled WGS sequence"/>
</dbReference>
<dbReference type="CDD" id="cd00086">
    <property type="entry name" value="homeodomain"/>
    <property type="match status" value="1"/>
</dbReference>
<name>A0AAV2QEG4_MEGNR</name>
<dbReference type="PROSITE" id="PS50071">
    <property type="entry name" value="HOMEOBOX_2"/>
    <property type="match status" value="1"/>
</dbReference>
<evidence type="ECO:0000256" key="2">
    <source>
        <dbReference type="PROSITE-ProRule" id="PRU00108"/>
    </source>
</evidence>
<dbReference type="SUPFAM" id="SSF46689">
    <property type="entry name" value="Homeodomain-like"/>
    <property type="match status" value="1"/>
</dbReference>
<gene>
    <name evidence="6" type="ORF">MNOR_LOCUS12005</name>
</gene>
<feature type="non-terminal residue" evidence="6">
    <location>
        <position position="386"/>
    </location>
</feature>
<dbReference type="GO" id="GO:0005634">
    <property type="term" value="C:nucleus"/>
    <property type="evidence" value="ECO:0007669"/>
    <property type="project" value="UniProtKB-SubCell"/>
</dbReference>
<evidence type="ECO:0000256" key="4">
    <source>
        <dbReference type="SAM" id="MobiDB-lite"/>
    </source>
</evidence>
<dbReference type="Gene3D" id="1.10.10.60">
    <property type="entry name" value="Homeodomain-like"/>
    <property type="match status" value="1"/>
</dbReference>
<organism evidence="6 7">
    <name type="scientific">Meganyctiphanes norvegica</name>
    <name type="common">Northern krill</name>
    <name type="synonym">Thysanopoda norvegica</name>
    <dbReference type="NCBI Taxonomy" id="48144"/>
    <lineage>
        <taxon>Eukaryota</taxon>
        <taxon>Metazoa</taxon>
        <taxon>Ecdysozoa</taxon>
        <taxon>Arthropoda</taxon>
        <taxon>Crustacea</taxon>
        <taxon>Multicrustacea</taxon>
        <taxon>Malacostraca</taxon>
        <taxon>Eumalacostraca</taxon>
        <taxon>Eucarida</taxon>
        <taxon>Euphausiacea</taxon>
        <taxon>Euphausiidae</taxon>
        <taxon>Meganyctiphanes</taxon>
    </lineage>
</organism>
<sequence length="386" mass="42594">MMDRGTVHVSAPSLHAHAQMTALTAPSLPQRSPFAIQELLGLGPQSDSPPAPSVNNAAAVAGLGHGGAAGLGAAAVANSPHLQYSRYATALATAHQQHHALFPDSRHVWMNHALLPGMGMGMGGMGVPVSMASAVGGGIPSMLGLRHHDVHASPPDAHSPGLDSSDSMSKPYDGQQFGLGKKKKKKRRHSRTIFTSFQLEELEKAFKESHYPDVYAREMLSLKTDLPEDRIQEKLLFFRAARQGKRKIDKDMVHQQLCGLYRVYTCVTRTALAANTDTRAHIAANITYRSRLWIKKMFRKILTRFFVISSYRDMEEESAPVCGEKVPQYLERKSLCLKKESASVRKICLCLWEEKVPLSFGRKCLCPKEESASVFRKKLPLSVEKI</sequence>
<feature type="domain" description="Homeobox" evidence="5">
    <location>
        <begin position="185"/>
        <end position="245"/>
    </location>
</feature>
<dbReference type="InterPro" id="IPR052294">
    <property type="entry name" value="VSX_homeobox_regulators"/>
</dbReference>
<reference evidence="6 7" key="1">
    <citation type="submission" date="2024-05" db="EMBL/GenBank/DDBJ databases">
        <authorList>
            <person name="Wallberg A."/>
        </authorList>
    </citation>
    <scope>NUCLEOTIDE SEQUENCE [LARGE SCALE GENOMIC DNA]</scope>
</reference>
<evidence type="ECO:0000313" key="6">
    <source>
        <dbReference type="EMBL" id="CAL4082825.1"/>
    </source>
</evidence>
<evidence type="ECO:0000256" key="3">
    <source>
        <dbReference type="RuleBase" id="RU000682"/>
    </source>
</evidence>
<dbReference type="AlphaFoldDB" id="A0AAV2QEG4"/>
<dbReference type="InterPro" id="IPR009057">
    <property type="entry name" value="Homeodomain-like_sf"/>
</dbReference>
<feature type="region of interest" description="Disordered" evidence="4">
    <location>
        <begin position="146"/>
        <end position="187"/>
    </location>
</feature>
<dbReference type="Pfam" id="PF00046">
    <property type="entry name" value="Homeodomain"/>
    <property type="match status" value="1"/>
</dbReference>
<feature type="DNA-binding region" description="Homeobox" evidence="2">
    <location>
        <begin position="187"/>
        <end position="246"/>
    </location>
</feature>
<evidence type="ECO:0000259" key="5">
    <source>
        <dbReference type="PROSITE" id="PS50071"/>
    </source>
</evidence>
<proteinExistence type="predicted"/>
<keyword evidence="2 3" id="KW-0371">Homeobox</keyword>
<comment type="subcellular location">
    <subcellularLocation>
        <location evidence="1 2 3">Nucleus</location>
    </subcellularLocation>
</comment>
<keyword evidence="2 3" id="KW-0539">Nucleus</keyword>
<dbReference type="GO" id="GO:0006357">
    <property type="term" value="P:regulation of transcription by RNA polymerase II"/>
    <property type="evidence" value="ECO:0007669"/>
    <property type="project" value="TreeGrafter"/>
</dbReference>
<comment type="caution">
    <text evidence="6">The sequence shown here is derived from an EMBL/GenBank/DDBJ whole genome shotgun (WGS) entry which is preliminary data.</text>
</comment>
<keyword evidence="7" id="KW-1185">Reference proteome</keyword>
<evidence type="ECO:0000313" key="7">
    <source>
        <dbReference type="Proteomes" id="UP001497623"/>
    </source>
</evidence>
<dbReference type="GO" id="GO:1990837">
    <property type="term" value="F:sequence-specific double-stranded DNA binding"/>
    <property type="evidence" value="ECO:0007669"/>
    <property type="project" value="TreeGrafter"/>
</dbReference>
<dbReference type="PANTHER" id="PTHR46892">
    <property type="entry name" value="VISUAL SYSTEM HOMEOBOX 2"/>
    <property type="match status" value="1"/>
</dbReference>
<accession>A0AAV2QEG4</accession>
<dbReference type="PANTHER" id="PTHR46892:SF3">
    <property type="entry name" value="VISUAL SYSTEM HOMEOBOX 2"/>
    <property type="match status" value="1"/>
</dbReference>
<protein>
    <recommendedName>
        <fullName evidence="5">Homeobox domain-containing protein</fullName>
    </recommendedName>
</protein>
<keyword evidence="2 3" id="KW-0238">DNA-binding</keyword>
<evidence type="ECO:0000256" key="1">
    <source>
        <dbReference type="ARBA" id="ARBA00004123"/>
    </source>
</evidence>